<organism evidence="1 2">
    <name type="scientific">Microbacterium kribbense</name>
    <dbReference type="NCBI Taxonomy" id="433645"/>
    <lineage>
        <taxon>Bacteria</taxon>
        <taxon>Bacillati</taxon>
        <taxon>Actinomycetota</taxon>
        <taxon>Actinomycetes</taxon>
        <taxon>Micrococcales</taxon>
        <taxon>Microbacteriaceae</taxon>
        <taxon>Microbacterium</taxon>
    </lineage>
</organism>
<dbReference type="EMBL" id="BAABAF010000007">
    <property type="protein sequence ID" value="GAA3768065.1"/>
    <property type="molecule type" value="Genomic_DNA"/>
</dbReference>
<dbReference type="Proteomes" id="UP001500540">
    <property type="component" value="Unassembled WGS sequence"/>
</dbReference>
<name>A0ABP7GKG3_9MICO</name>
<reference evidence="2" key="1">
    <citation type="journal article" date="2019" name="Int. J. Syst. Evol. Microbiol.">
        <title>The Global Catalogue of Microorganisms (GCM) 10K type strain sequencing project: providing services to taxonomists for standard genome sequencing and annotation.</title>
        <authorList>
            <consortium name="The Broad Institute Genomics Platform"/>
            <consortium name="The Broad Institute Genome Sequencing Center for Infectious Disease"/>
            <person name="Wu L."/>
            <person name="Ma J."/>
        </authorList>
    </citation>
    <scope>NUCLEOTIDE SEQUENCE [LARGE SCALE GENOMIC DNA]</scope>
    <source>
        <strain evidence="2">JCM 16950</strain>
    </source>
</reference>
<sequence length="194" mass="20751">MVLQMIEAQAAPISAAALTHATGLHENTVRGHLEQLLADGYIVREREESSGRGRPAWLWRAVAQDPESPYAALAGVLAETLARTGADPARQAREAGRSWGRELAARRTRTAAGPREAVIDAMREQGFAPEDTGDDVLLRRCPLMEAASRHPTIICAVHQGIIDGVLQAQGQRADSVLEPFSAPGVCTLHLAVAP</sequence>
<dbReference type="InterPro" id="IPR036390">
    <property type="entry name" value="WH_DNA-bd_sf"/>
</dbReference>
<evidence type="ECO:0000313" key="1">
    <source>
        <dbReference type="EMBL" id="GAA3768065.1"/>
    </source>
</evidence>
<keyword evidence="2" id="KW-1185">Reference proteome</keyword>
<accession>A0ABP7GKG3</accession>
<dbReference type="SUPFAM" id="SSF46785">
    <property type="entry name" value="Winged helix' DNA-binding domain"/>
    <property type="match status" value="1"/>
</dbReference>
<protein>
    <submittedName>
        <fullName evidence="1">Helix-turn-helix domain-containing protein</fullName>
    </submittedName>
</protein>
<dbReference type="Gene3D" id="1.10.10.10">
    <property type="entry name" value="Winged helix-like DNA-binding domain superfamily/Winged helix DNA-binding domain"/>
    <property type="match status" value="1"/>
</dbReference>
<evidence type="ECO:0000313" key="2">
    <source>
        <dbReference type="Proteomes" id="UP001500540"/>
    </source>
</evidence>
<dbReference type="InterPro" id="IPR036388">
    <property type="entry name" value="WH-like_DNA-bd_sf"/>
</dbReference>
<gene>
    <name evidence="1" type="ORF">GCM10022240_20610</name>
</gene>
<comment type="caution">
    <text evidence="1">The sequence shown here is derived from an EMBL/GenBank/DDBJ whole genome shotgun (WGS) entry which is preliminary data.</text>
</comment>
<proteinExistence type="predicted"/>